<dbReference type="InterPro" id="IPR025484">
    <property type="entry name" value="DUF4376"/>
</dbReference>
<dbReference type="Pfam" id="PF14301">
    <property type="entry name" value="DUF4376"/>
    <property type="match status" value="1"/>
</dbReference>
<dbReference type="EMBL" id="JABBPG010000002">
    <property type="protein sequence ID" value="NOU50278.1"/>
    <property type="molecule type" value="Genomic_DNA"/>
</dbReference>
<gene>
    <name evidence="2" type="ORF">HG263_06945</name>
</gene>
<accession>A0A849VBQ5</accession>
<dbReference type="Proteomes" id="UP000586305">
    <property type="component" value="Unassembled WGS sequence"/>
</dbReference>
<dbReference type="RefSeq" id="WP_171625344.1">
    <property type="nucleotide sequence ID" value="NZ_JABBPG010000002.1"/>
</dbReference>
<comment type="caution">
    <text evidence="2">The sequence shown here is derived from an EMBL/GenBank/DDBJ whole genome shotgun (WGS) entry which is preliminary data.</text>
</comment>
<name>A0A849VBQ5_9GAMM</name>
<keyword evidence="3" id="KW-1185">Reference proteome</keyword>
<feature type="domain" description="DUF4376" evidence="1">
    <location>
        <begin position="147"/>
        <end position="224"/>
    </location>
</feature>
<evidence type="ECO:0000313" key="2">
    <source>
        <dbReference type="EMBL" id="NOU50278.1"/>
    </source>
</evidence>
<protein>
    <submittedName>
        <fullName evidence="2">DUF4376 domain-containing protein</fullName>
    </submittedName>
</protein>
<evidence type="ECO:0000259" key="1">
    <source>
        <dbReference type="Pfam" id="PF14301"/>
    </source>
</evidence>
<evidence type="ECO:0000313" key="3">
    <source>
        <dbReference type="Proteomes" id="UP000586305"/>
    </source>
</evidence>
<reference evidence="2 3" key="1">
    <citation type="submission" date="2020-04" db="EMBL/GenBank/DDBJ databases">
        <title>Pseudoalteromonas caenipelagi sp. nov., isolated from a tidal flat.</title>
        <authorList>
            <person name="Park S."/>
            <person name="Yoon J.-H."/>
        </authorList>
    </citation>
    <scope>NUCLEOTIDE SEQUENCE [LARGE SCALE GENOMIC DNA]</scope>
    <source>
        <strain evidence="2 3">JBTF-M23</strain>
    </source>
</reference>
<sequence length="230" mass="25674">MTEHTIDATEMQTSTVTYADVATKQMLRHPAEQIQATLEQAITQEEAEHTQAHAQWQASLADIQAQIEQAQAHNAANPDEPVAVPELPEEPVIDMAKRRACYEVKNVEIDLELTTEAQDAHIVYDDEALIAYHHPKTIAHNAEHIEAVKRERFKAQRAANVAAITVAVDDMVFDGDEVSQSRMARAVLLMSDTDTQLWVLANNDIVEVTCEQLKQACVLAAQKQSELWVE</sequence>
<dbReference type="AlphaFoldDB" id="A0A849VBQ5"/>
<proteinExistence type="predicted"/>
<organism evidence="2 3">
    <name type="scientific">Pseudoalteromonas caenipelagi</name>
    <dbReference type="NCBI Taxonomy" id="2726988"/>
    <lineage>
        <taxon>Bacteria</taxon>
        <taxon>Pseudomonadati</taxon>
        <taxon>Pseudomonadota</taxon>
        <taxon>Gammaproteobacteria</taxon>
        <taxon>Alteromonadales</taxon>
        <taxon>Pseudoalteromonadaceae</taxon>
        <taxon>Pseudoalteromonas</taxon>
    </lineage>
</organism>